<name>A0A5C3MA81_9AGAR</name>
<proteinExistence type="predicted"/>
<dbReference type="Proteomes" id="UP000308652">
    <property type="component" value="Unassembled WGS sequence"/>
</dbReference>
<evidence type="ECO:0000313" key="2">
    <source>
        <dbReference type="EMBL" id="TFK41797.1"/>
    </source>
</evidence>
<gene>
    <name evidence="2" type="ORF">BDQ12DRAFT_678516</name>
</gene>
<sequence length="255" mass="28341">MILLDDKQVEALEARRLAEEQLQQEPPPAYASLHASSATTLVPPAKPTNFVSITKVHANIKEAITIDPSLYIPNFLLPPLALGEEEQDRKNVRLEATHGYVYGKMKLLPYAETEPPQRRRRVRLELITVHGGVSAKIVETASRPAFHLRIYCTNGNVQVHLPRSFHGPITLCVRHGSAKFSDDLSMKLTTFGEVNGKRSCFIGDFSSRVNGREGWQGDEVVVEVKNGGVKLQYEDDVVGTAIRPQPGFLNKVFGF</sequence>
<dbReference type="OrthoDB" id="2593559at2759"/>
<reference evidence="2 3" key="1">
    <citation type="journal article" date="2019" name="Nat. Ecol. Evol.">
        <title>Megaphylogeny resolves global patterns of mushroom evolution.</title>
        <authorList>
            <person name="Varga T."/>
            <person name="Krizsan K."/>
            <person name="Foldi C."/>
            <person name="Dima B."/>
            <person name="Sanchez-Garcia M."/>
            <person name="Sanchez-Ramirez S."/>
            <person name="Szollosi G.J."/>
            <person name="Szarkandi J.G."/>
            <person name="Papp V."/>
            <person name="Albert L."/>
            <person name="Andreopoulos W."/>
            <person name="Angelini C."/>
            <person name="Antonin V."/>
            <person name="Barry K.W."/>
            <person name="Bougher N.L."/>
            <person name="Buchanan P."/>
            <person name="Buyck B."/>
            <person name="Bense V."/>
            <person name="Catcheside P."/>
            <person name="Chovatia M."/>
            <person name="Cooper J."/>
            <person name="Damon W."/>
            <person name="Desjardin D."/>
            <person name="Finy P."/>
            <person name="Geml J."/>
            <person name="Haridas S."/>
            <person name="Hughes K."/>
            <person name="Justo A."/>
            <person name="Karasinski D."/>
            <person name="Kautmanova I."/>
            <person name="Kiss B."/>
            <person name="Kocsube S."/>
            <person name="Kotiranta H."/>
            <person name="LaButti K.M."/>
            <person name="Lechner B.E."/>
            <person name="Liimatainen K."/>
            <person name="Lipzen A."/>
            <person name="Lukacs Z."/>
            <person name="Mihaltcheva S."/>
            <person name="Morgado L.N."/>
            <person name="Niskanen T."/>
            <person name="Noordeloos M.E."/>
            <person name="Ohm R.A."/>
            <person name="Ortiz-Santana B."/>
            <person name="Ovrebo C."/>
            <person name="Racz N."/>
            <person name="Riley R."/>
            <person name="Savchenko A."/>
            <person name="Shiryaev A."/>
            <person name="Soop K."/>
            <person name="Spirin V."/>
            <person name="Szebenyi C."/>
            <person name="Tomsovsky M."/>
            <person name="Tulloss R.E."/>
            <person name="Uehling J."/>
            <person name="Grigoriev I.V."/>
            <person name="Vagvolgyi C."/>
            <person name="Papp T."/>
            <person name="Martin F.M."/>
            <person name="Miettinen O."/>
            <person name="Hibbett D.S."/>
            <person name="Nagy L.G."/>
        </authorList>
    </citation>
    <scope>NUCLEOTIDE SEQUENCE [LARGE SCALE GENOMIC DNA]</scope>
    <source>
        <strain evidence="2 3">CBS 166.37</strain>
    </source>
</reference>
<organism evidence="2 3">
    <name type="scientific">Crucibulum laeve</name>
    <dbReference type="NCBI Taxonomy" id="68775"/>
    <lineage>
        <taxon>Eukaryota</taxon>
        <taxon>Fungi</taxon>
        <taxon>Dikarya</taxon>
        <taxon>Basidiomycota</taxon>
        <taxon>Agaricomycotina</taxon>
        <taxon>Agaricomycetes</taxon>
        <taxon>Agaricomycetidae</taxon>
        <taxon>Agaricales</taxon>
        <taxon>Agaricineae</taxon>
        <taxon>Nidulariaceae</taxon>
        <taxon>Crucibulum</taxon>
    </lineage>
</organism>
<dbReference type="STRING" id="68775.A0A5C3MA81"/>
<evidence type="ECO:0000313" key="3">
    <source>
        <dbReference type="Proteomes" id="UP000308652"/>
    </source>
</evidence>
<evidence type="ECO:0000259" key="1">
    <source>
        <dbReference type="Pfam" id="PF24016"/>
    </source>
</evidence>
<dbReference type="Pfam" id="PF24016">
    <property type="entry name" value="DUF7330"/>
    <property type="match status" value="1"/>
</dbReference>
<dbReference type="InterPro" id="IPR055754">
    <property type="entry name" value="DUF7330"/>
</dbReference>
<keyword evidence="3" id="KW-1185">Reference proteome</keyword>
<dbReference type="EMBL" id="ML213594">
    <property type="protein sequence ID" value="TFK41797.1"/>
    <property type="molecule type" value="Genomic_DNA"/>
</dbReference>
<feature type="domain" description="DUF7330" evidence="1">
    <location>
        <begin position="49"/>
        <end position="236"/>
    </location>
</feature>
<accession>A0A5C3MA81</accession>
<protein>
    <recommendedName>
        <fullName evidence="1">DUF7330 domain-containing protein</fullName>
    </recommendedName>
</protein>
<dbReference type="AlphaFoldDB" id="A0A5C3MA81"/>